<sequence>MSEKLTIKNVRARRNAFVGMGSSPRVNEEENKNSSNNHFIATLIMNSNKSFKGDTHKKDDAIDSLGDLILQKNKERDDSLVSRQPPVTGMFSQPGSPVHKMDIPKTPIKIQNTINLFSPKNRQNTGMRENKLNSFVSNAPPSRRIRNFENSNQTTMMSSIRDNGNMTNERILSPTNRSKLTNATLNSHSMNRSGDAPSGRKYVANVIERELFRNTFMNLREKSDTDKQANQAPRYDNTASRRYQL</sequence>
<reference evidence="2" key="1">
    <citation type="submission" date="2023-07" db="EMBL/GenBank/DDBJ databases">
        <authorList>
            <consortium name="AG Swart"/>
            <person name="Singh M."/>
            <person name="Singh A."/>
            <person name="Seah K."/>
            <person name="Emmerich C."/>
        </authorList>
    </citation>
    <scope>NUCLEOTIDE SEQUENCE</scope>
    <source>
        <strain evidence="2">DP1</strain>
    </source>
</reference>
<dbReference type="EMBL" id="CAMPGE010010269">
    <property type="protein sequence ID" value="CAI2369118.1"/>
    <property type="molecule type" value="Genomic_DNA"/>
</dbReference>
<protein>
    <submittedName>
        <fullName evidence="2">Uncharacterized protein</fullName>
    </submittedName>
</protein>
<feature type="region of interest" description="Disordered" evidence="1">
    <location>
        <begin position="176"/>
        <end position="198"/>
    </location>
</feature>
<evidence type="ECO:0000256" key="1">
    <source>
        <dbReference type="SAM" id="MobiDB-lite"/>
    </source>
</evidence>
<evidence type="ECO:0000313" key="3">
    <source>
        <dbReference type="Proteomes" id="UP001295684"/>
    </source>
</evidence>
<dbReference type="Proteomes" id="UP001295684">
    <property type="component" value="Unassembled WGS sequence"/>
</dbReference>
<feature type="region of interest" description="Disordered" evidence="1">
    <location>
        <begin position="77"/>
        <end position="99"/>
    </location>
</feature>
<feature type="region of interest" description="Disordered" evidence="1">
    <location>
        <begin position="219"/>
        <end position="245"/>
    </location>
</feature>
<comment type="caution">
    <text evidence="2">The sequence shown here is derived from an EMBL/GenBank/DDBJ whole genome shotgun (WGS) entry which is preliminary data.</text>
</comment>
<evidence type="ECO:0000313" key="2">
    <source>
        <dbReference type="EMBL" id="CAI2369118.1"/>
    </source>
</evidence>
<keyword evidence="3" id="KW-1185">Reference proteome</keyword>
<feature type="compositionally biased region" description="Polar residues" evidence="1">
    <location>
        <begin position="176"/>
        <end position="192"/>
    </location>
</feature>
<name>A0AAD1XEL2_EUPCR</name>
<dbReference type="AlphaFoldDB" id="A0AAD1XEL2"/>
<organism evidence="2 3">
    <name type="scientific">Euplotes crassus</name>
    <dbReference type="NCBI Taxonomy" id="5936"/>
    <lineage>
        <taxon>Eukaryota</taxon>
        <taxon>Sar</taxon>
        <taxon>Alveolata</taxon>
        <taxon>Ciliophora</taxon>
        <taxon>Intramacronucleata</taxon>
        <taxon>Spirotrichea</taxon>
        <taxon>Hypotrichia</taxon>
        <taxon>Euplotida</taxon>
        <taxon>Euplotidae</taxon>
        <taxon>Moneuplotes</taxon>
    </lineage>
</organism>
<proteinExistence type="predicted"/>
<accession>A0AAD1XEL2</accession>
<gene>
    <name evidence="2" type="ORF">ECRASSUSDP1_LOCUS10416</name>
</gene>